<evidence type="ECO:0000313" key="1">
    <source>
        <dbReference type="EMBL" id="KZC06754.1"/>
    </source>
</evidence>
<dbReference type="EMBL" id="KQ434811">
    <property type="protein sequence ID" value="KZC06754.1"/>
    <property type="molecule type" value="Genomic_DNA"/>
</dbReference>
<proteinExistence type="predicted"/>
<dbReference type="Proteomes" id="UP000076502">
    <property type="component" value="Unassembled WGS sequence"/>
</dbReference>
<gene>
    <name evidence="1" type="ORF">WN55_07977</name>
</gene>
<reference evidence="1 2" key="1">
    <citation type="submission" date="2015-07" db="EMBL/GenBank/DDBJ databases">
        <title>The genome of Dufourea novaeangliae.</title>
        <authorList>
            <person name="Pan H."/>
            <person name="Kapheim K."/>
        </authorList>
    </citation>
    <scope>NUCLEOTIDE SEQUENCE [LARGE SCALE GENOMIC DNA]</scope>
    <source>
        <strain evidence="1">0120121106</strain>
        <tissue evidence="1">Whole body</tissue>
    </source>
</reference>
<protein>
    <submittedName>
        <fullName evidence="1">Uncharacterized protein</fullName>
    </submittedName>
</protein>
<evidence type="ECO:0000313" key="2">
    <source>
        <dbReference type="Proteomes" id="UP000076502"/>
    </source>
</evidence>
<accession>A0A154P5X8</accession>
<keyword evidence="2" id="KW-1185">Reference proteome</keyword>
<dbReference type="AlphaFoldDB" id="A0A154P5X8"/>
<name>A0A154P5X8_DUFNO</name>
<sequence>MAGCSALVVSRSAQVASTRSPYGLTYADTASSRLFHVRAPRSYPVCRVQPVGRELTAATKLQEDHEEVGTI</sequence>
<organism evidence="1 2">
    <name type="scientific">Dufourea novaeangliae</name>
    <name type="common">Sweat bee</name>
    <dbReference type="NCBI Taxonomy" id="178035"/>
    <lineage>
        <taxon>Eukaryota</taxon>
        <taxon>Metazoa</taxon>
        <taxon>Ecdysozoa</taxon>
        <taxon>Arthropoda</taxon>
        <taxon>Hexapoda</taxon>
        <taxon>Insecta</taxon>
        <taxon>Pterygota</taxon>
        <taxon>Neoptera</taxon>
        <taxon>Endopterygota</taxon>
        <taxon>Hymenoptera</taxon>
        <taxon>Apocrita</taxon>
        <taxon>Aculeata</taxon>
        <taxon>Apoidea</taxon>
        <taxon>Anthophila</taxon>
        <taxon>Halictidae</taxon>
        <taxon>Rophitinae</taxon>
        <taxon>Dufourea</taxon>
    </lineage>
</organism>